<dbReference type="PANTHER" id="PTHR33525:SF3">
    <property type="entry name" value="RIBONUCLEASE Y"/>
    <property type="match status" value="1"/>
</dbReference>
<dbReference type="InterPro" id="IPR052340">
    <property type="entry name" value="RNase_Y/CdgJ"/>
</dbReference>
<dbReference type="CDD" id="cd00077">
    <property type="entry name" value="HDc"/>
    <property type="match status" value="1"/>
</dbReference>
<comment type="caution">
    <text evidence="1">The sequence shown here is derived from an EMBL/GenBank/DDBJ whole genome shotgun (WGS) entry which is preliminary data.</text>
</comment>
<reference evidence="1" key="1">
    <citation type="journal article" date="2020" name="Biotechnol. Biofuels">
        <title>New insights from the biogas microbiome by comprehensive genome-resolved metagenomics of nearly 1600 species originating from multiple anaerobic digesters.</title>
        <authorList>
            <person name="Campanaro S."/>
            <person name="Treu L."/>
            <person name="Rodriguez-R L.M."/>
            <person name="Kovalovszki A."/>
            <person name="Ziels R.M."/>
            <person name="Maus I."/>
            <person name="Zhu X."/>
            <person name="Kougias P.G."/>
            <person name="Basile A."/>
            <person name="Luo G."/>
            <person name="Schluter A."/>
            <person name="Konstantinidis K.T."/>
            <person name="Angelidaki I."/>
        </authorList>
    </citation>
    <scope>NUCLEOTIDE SEQUENCE</scope>
    <source>
        <strain evidence="1">AS06rmzACSIP_7</strain>
    </source>
</reference>
<dbReference type="Pfam" id="PF08668">
    <property type="entry name" value="HDOD"/>
    <property type="match status" value="1"/>
</dbReference>
<dbReference type="InterPro" id="IPR003607">
    <property type="entry name" value="HD/PDEase_dom"/>
</dbReference>
<evidence type="ECO:0000313" key="2">
    <source>
        <dbReference type="Proteomes" id="UP000777265"/>
    </source>
</evidence>
<dbReference type="STRING" id="909663.GCA_000512235_02292"/>
<dbReference type="Proteomes" id="UP000777265">
    <property type="component" value="Unassembled WGS sequence"/>
</dbReference>
<organism evidence="1 2">
    <name type="scientific">Syntrophorhabdus aromaticivorans</name>
    <dbReference type="NCBI Taxonomy" id="328301"/>
    <lineage>
        <taxon>Bacteria</taxon>
        <taxon>Pseudomonadati</taxon>
        <taxon>Thermodesulfobacteriota</taxon>
        <taxon>Syntrophorhabdia</taxon>
        <taxon>Syntrophorhabdales</taxon>
        <taxon>Syntrophorhabdaceae</taxon>
        <taxon>Syntrophorhabdus</taxon>
    </lineage>
</organism>
<dbReference type="InterPro" id="IPR013976">
    <property type="entry name" value="HDOD"/>
</dbReference>
<evidence type="ECO:0000313" key="1">
    <source>
        <dbReference type="EMBL" id="NLW34678.1"/>
    </source>
</evidence>
<dbReference type="PANTHER" id="PTHR33525">
    <property type="match status" value="1"/>
</dbReference>
<reference evidence="1" key="2">
    <citation type="submission" date="2020-01" db="EMBL/GenBank/DDBJ databases">
        <authorList>
            <person name="Campanaro S."/>
        </authorList>
    </citation>
    <scope>NUCLEOTIDE SEQUENCE</scope>
    <source>
        <strain evidence="1">AS06rmzACSIP_7</strain>
    </source>
</reference>
<protein>
    <submittedName>
        <fullName evidence="1">HDOD domain-containing protein</fullName>
    </submittedName>
</protein>
<dbReference type="SUPFAM" id="SSF109604">
    <property type="entry name" value="HD-domain/PDEase-like"/>
    <property type="match status" value="1"/>
</dbReference>
<dbReference type="EMBL" id="JAAYEE010000073">
    <property type="protein sequence ID" value="NLW34678.1"/>
    <property type="molecule type" value="Genomic_DNA"/>
</dbReference>
<name>A0A351U1M2_9BACT</name>
<sequence length="293" mass="32652">MIEDFENKIRQTIEYLPPIPIIMAELIQALKNDDVELNALGRIISKDPSMSLNVLKVANSAFYGLRNKVATIEHAVRMLGTREITSLCIACSTWNALRPSPKEQTIDLALFWRHSVATGVFAKLLADELNIGLLNSIYLAGLMHDVGKIVLDKFAHDEYMDVLRLTYNEGVPALEAERQVMGASHDMVGSWLMEKWQLPHVFSQVANYHHSVFEAPEALRVPVSIVSFADHLAKFKSFGFGGDTGGVVLKDTDAFRALERINPVVRGLDFVDFISSLDQAGEDIVELEQAISR</sequence>
<dbReference type="Gene3D" id="1.10.3210.10">
    <property type="entry name" value="Hypothetical protein af1432"/>
    <property type="match status" value="1"/>
</dbReference>
<dbReference type="AlphaFoldDB" id="A0A351U1M2"/>
<proteinExistence type="predicted"/>
<gene>
    <name evidence="1" type="ORF">GXY80_04230</name>
</gene>
<accession>A0A351U1M2</accession>
<dbReference type="PROSITE" id="PS51833">
    <property type="entry name" value="HDOD"/>
    <property type="match status" value="1"/>
</dbReference>